<gene>
    <name evidence="12" type="ORF">I0K15_01330</name>
</gene>
<dbReference type="AlphaFoldDB" id="A0A7S9LSS4"/>
<feature type="transmembrane region" description="Helical" evidence="10">
    <location>
        <begin position="283"/>
        <end position="306"/>
    </location>
</feature>
<feature type="transmembrane region" description="Helical" evidence="10">
    <location>
        <begin position="312"/>
        <end position="335"/>
    </location>
</feature>
<dbReference type="InterPro" id="IPR050189">
    <property type="entry name" value="MFS_Efflux_Transporters"/>
</dbReference>
<reference evidence="12 13" key="1">
    <citation type="submission" date="2020-11" db="EMBL/GenBank/DDBJ databases">
        <title>Description of Pontivivens ytuae sp. nov. isolated from deep sea sediment of Mariana Trench.</title>
        <authorList>
            <person name="Wang Z."/>
            <person name="Sun Q.-L."/>
            <person name="Xu X.-D."/>
            <person name="Tang Y.-Z."/>
            <person name="Zhang J."/>
        </authorList>
    </citation>
    <scope>NUCLEOTIDE SEQUENCE [LARGE SCALE GENOMIC DNA]</scope>
    <source>
        <strain evidence="12 13">MT2928</strain>
    </source>
</reference>
<feature type="transmembrane region" description="Helical" evidence="10">
    <location>
        <begin position="376"/>
        <end position="396"/>
    </location>
</feature>
<keyword evidence="10" id="KW-0997">Cell inner membrane</keyword>
<dbReference type="PANTHER" id="PTHR43124">
    <property type="entry name" value="PURINE EFFLUX PUMP PBUE"/>
    <property type="match status" value="1"/>
</dbReference>
<feature type="transmembrane region" description="Helical" evidence="10">
    <location>
        <begin position="51"/>
        <end position="71"/>
    </location>
</feature>
<evidence type="ECO:0000313" key="13">
    <source>
        <dbReference type="Proteomes" id="UP000594800"/>
    </source>
</evidence>
<name>A0A7S9LSS4_9RHOB</name>
<evidence type="ECO:0000256" key="3">
    <source>
        <dbReference type="ARBA" id="ARBA00006236"/>
    </source>
</evidence>
<dbReference type="Gene3D" id="1.20.1720.10">
    <property type="entry name" value="Multidrug resistance protein D"/>
    <property type="match status" value="1"/>
</dbReference>
<dbReference type="GO" id="GO:0042910">
    <property type="term" value="F:xenobiotic transmembrane transporter activity"/>
    <property type="evidence" value="ECO:0007669"/>
    <property type="project" value="InterPro"/>
</dbReference>
<dbReference type="InterPro" id="IPR004812">
    <property type="entry name" value="Efflux_drug-R_Bcr/CmlA"/>
</dbReference>
<evidence type="ECO:0000256" key="1">
    <source>
        <dbReference type="ARBA" id="ARBA00003279"/>
    </source>
</evidence>
<evidence type="ECO:0000256" key="5">
    <source>
        <dbReference type="ARBA" id="ARBA00022448"/>
    </source>
</evidence>
<keyword evidence="7 10" id="KW-0812">Transmembrane</keyword>
<dbReference type="KEGG" id="poz:I0K15_01330"/>
<evidence type="ECO:0000256" key="9">
    <source>
        <dbReference type="ARBA" id="ARBA00023136"/>
    </source>
</evidence>
<dbReference type="InterPro" id="IPR005829">
    <property type="entry name" value="Sugar_transporter_CS"/>
</dbReference>
<feature type="transmembrane region" description="Helical" evidence="10">
    <location>
        <begin position="140"/>
        <end position="162"/>
    </location>
</feature>
<dbReference type="InterPro" id="IPR036259">
    <property type="entry name" value="MFS_trans_sf"/>
</dbReference>
<feature type="transmembrane region" description="Helical" evidence="10">
    <location>
        <begin position="83"/>
        <end position="101"/>
    </location>
</feature>
<keyword evidence="8 10" id="KW-1133">Transmembrane helix</keyword>
<keyword evidence="5 10" id="KW-0813">Transport</keyword>
<dbReference type="PROSITE" id="PS00216">
    <property type="entry name" value="SUGAR_TRANSPORT_1"/>
    <property type="match status" value="1"/>
</dbReference>
<evidence type="ECO:0000256" key="4">
    <source>
        <dbReference type="ARBA" id="ARBA00007520"/>
    </source>
</evidence>
<dbReference type="InterPro" id="IPR020846">
    <property type="entry name" value="MFS_dom"/>
</dbReference>
<dbReference type="GO" id="GO:0005886">
    <property type="term" value="C:plasma membrane"/>
    <property type="evidence" value="ECO:0007669"/>
    <property type="project" value="UniProtKB-SubCell"/>
</dbReference>
<dbReference type="PROSITE" id="PS50850">
    <property type="entry name" value="MFS"/>
    <property type="match status" value="1"/>
</dbReference>
<evidence type="ECO:0000256" key="6">
    <source>
        <dbReference type="ARBA" id="ARBA00022475"/>
    </source>
</evidence>
<dbReference type="Proteomes" id="UP000594800">
    <property type="component" value="Chromosome"/>
</dbReference>
<dbReference type="EMBL" id="CP064942">
    <property type="protein sequence ID" value="QPH54454.1"/>
    <property type="molecule type" value="Genomic_DNA"/>
</dbReference>
<keyword evidence="9 10" id="KW-0472">Membrane</keyword>
<comment type="subcellular location">
    <subcellularLocation>
        <location evidence="10">Cell inner membrane</location>
        <topology evidence="10">Multi-pass membrane protein</topology>
    </subcellularLocation>
    <subcellularLocation>
        <location evidence="2">Cell membrane</location>
        <topology evidence="2">Multi-pass membrane protein</topology>
    </subcellularLocation>
</comment>
<organism evidence="12 13">
    <name type="scientific">Pontivivens ytuae</name>
    <dbReference type="NCBI Taxonomy" id="2789856"/>
    <lineage>
        <taxon>Bacteria</taxon>
        <taxon>Pseudomonadati</taxon>
        <taxon>Pseudomonadota</taxon>
        <taxon>Alphaproteobacteria</taxon>
        <taxon>Rhodobacterales</taxon>
        <taxon>Paracoccaceae</taxon>
        <taxon>Pontivivens</taxon>
    </lineage>
</organism>
<dbReference type="RefSeq" id="WP_196103663.1">
    <property type="nucleotide sequence ID" value="NZ_CP064942.1"/>
</dbReference>
<dbReference type="PRINTS" id="PR01035">
    <property type="entry name" value="TCRTETA"/>
</dbReference>
<comment type="function">
    <text evidence="1">Resistance to tetracycline by an active tetracycline efflux. This is an energy-dependent process that decreases the accumulation of the antibiotic in whole cells. This protein functions as a metal-tetracycline/H(+) antiporter.</text>
</comment>
<feature type="transmembrane region" description="Helical" evidence="10">
    <location>
        <begin position="253"/>
        <end position="271"/>
    </location>
</feature>
<dbReference type="InterPro" id="IPR011701">
    <property type="entry name" value="MFS"/>
</dbReference>
<dbReference type="SUPFAM" id="SSF103473">
    <property type="entry name" value="MFS general substrate transporter"/>
    <property type="match status" value="1"/>
</dbReference>
<comment type="similarity">
    <text evidence="3 10">Belongs to the major facilitator superfamily. Bcr/CmlA family.</text>
</comment>
<evidence type="ECO:0000256" key="8">
    <source>
        <dbReference type="ARBA" id="ARBA00022989"/>
    </source>
</evidence>
<dbReference type="InterPro" id="IPR001958">
    <property type="entry name" value="Tet-R_TetA/multi-R_MdtG-like"/>
</dbReference>
<feature type="transmembrane region" description="Helical" evidence="10">
    <location>
        <begin position="217"/>
        <end position="241"/>
    </location>
</feature>
<feature type="transmembrane region" description="Helical" evidence="10">
    <location>
        <begin position="168"/>
        <end position="187"/>
    </location>
</feature>
<evidence type="ECO:0000259" key="11">
    <source>
        <dbReference type="PROSITE" id="PS50850"/>
    </source>
</evidence>
<dbReference type="Pfam" id="PF07690">
    <property type="entry name" value="MFS_1"/>
    <property type="match status" value="1"/>
</dbReference>
<feature type="transmembrane region" description="Helical" evidence="10">
    <location>
        <begin position="107"/>
        <end position="128"/>
    </location>
</feature>
<dbReference type="NCBIfam" id="TIGR00710">
    <property type="entry name" value="efflux_Bcr_CflA"/>
    <property type="match status" value="1"/>
</dbReference>
<evidence type="ECO:0000256" key="7">
    <source>
        <dbReference type="ARBA" id="ARBA00022692"/>
    </source>
</evidence>
<evidence type="ECO:0000256" key="2">
    <source>
        <dbReference type="ARBA" id="ARBA00004651"/>
    </source>
</evidence>
<evidence type="ECO:0000313" key="12">
    <source>
        <dbReference type="EMBL" id="QPH54454.1"/>
    </source>
</evidence>
<feature type="transmembrane region" description="Helical" evidence="10">
    <location>
        <begin position="18"/>
        <end position="39"/>
    </location>
</feature>
<keyword evidence="6" id="KW-1003">Cell membrane</keyword>
<dbReference type="CDD" id="cd17320">
    <property type="entry name" value="MFS_MdfA_MDR_like"/>
    <property type="match status" value="1"/>
</dbReference>
<accession>A0A7S9LSS4</accession>
<feature type="transmembrane region" description="Helical" evidence="10">
    <location>
        <begin position="347"/>
        <end position="370"/>
    </location>
</feature>
<keyword evidence="13" id="KW-1185">Reference proteome</keyword>
<comment type="similarity">
    <text evidence="4">Belongs to the major facilitator superfamily. TCR/Tet family.</text>
</comment>
<sequence>MSAQAASRWLDRSSPPHIITLVLLAGTGALSLNIFLPSLPGLAEWYQADYAVVQLAISAYLAVTAVLQLVIGPLSDRYGRRPVMLVALAIFCIATLGALFAPTIESFLAFRFLQAVIASGFVLSRAVVRDMVGPDKAASMIGYVTMGMSLVPMIGPALGGLLDAAFGWQGSIALMLIFGLLVLWITWADMGETNAVRSASFAAQFRAYPELVRSRRFWGYAATAAFASGAFFAFLGGGPFVASELLGMGPKAVGLYFFFVAFGYMLGNFFSGRYAARVGLNGMMIMGGVVAASGVGLAIVLFGLGVMHPMSLFGPMFFVGIGNGLTLPSANAGMVSVRPHLAGSASGLGGALMIGGGAALSAGTGAALSIETGPWPLIGAMFAASLMTVISALYVIRRARQVGALGTEQPAE</sequence>
<evidence type="ECO:0000256" key="10">
    <source>
        <dbReference type="RuleBase" id="RU365088"/>
    </source>
</evidence>
<feature type="domain" description="Major facilitator superfamily (MFS) profile" evidence="11">
    <location>
        <begin position="17"/>
        <end position="403"/>
    </location>
</feature>
<dbReference type="PANTHER" id="PTHR43124:SF3">
    <property type="entry name" value="CHLORAMPHENICOL EFFLUX PUMP RV0191"/>
    <property type="match status" value="1"/>
</dbReference>
<proteinExistence type="inferred from homology"/>
<protein>
    <recommendedName>
        <fullName evidence="10">Bcr/CflA family efflux transporter</fullName>
    </recommendedName>
</protein>
<dbReference type="GO" id="GO:1990961">
    <property type="term" value="P:xenobiotic detoxification by transmembrane export across the plasma membrane"/>
    <property type="evidence" value="ECO:0007669"/>
    <property type="project" value="InterPro"/>
</dbReference>